<protein>
    <submittedName>
        <fullName evidence="3">IS110 family transposase</fullName>
    </submittedName>
</protein>
<dbReference type="RefSeq" id="WP_214418128.1">
    <property type="nucleotide sequence ID" value="NZ_CP193775.1"/>
</dbReference>
<organism evidence="3 4">
    <name type="scientific">Lactiplantibacillus argentoratensis</name>
    <dbReference type="NCBI Taxonomy" id="271881"/>
    <lineage>
        <taxon>Bacteria</taxon>
        <taxon>Bacillati</taxon>
        <taxon>Bacillota</taxon>
        <taxon>Bacilli</taxon>
        <taxon>Lactobacillales</taxon>
        <taxon>Lactobacillaceae</taxon>
        <taxon>Lactiplantibacillus</taxon>
    </lineage>
</organism>
<dbReference type="PANTHER" id="PTHR33055">
    <property type="entry name" value="TRANSPOSASE FOR INSERTION SEQUENCE ELEMENT IS1111A"/>
    <property type="match status" value="1"/>
</dbReference>
<dbReference type="PANTHER" id="PTHR33055:SF15">
    <property type="entry name" value="TRANSPOSASE-RELATED"/>
    <property type="match status" value="1"/>
</dbReference>
<dbReference type="Pfam" id="PF02371">
    <property type="entry name" value="Transposase_20"/>
    <property type="match status" value="1"/>
</dbReference>
<keyword evidence="4" id="KW-1185">Reference proteome</keyword>
<accession>A0ABS5ULH3</accession>
<dbReference type="EMBL" id="JAEQMM010000010">
    <property type="protein sequence ID" value="MBT1139421.1"/>
    <property type="molecule type" value="Genomic_DNA"/>
</dbReference>
<feature type="domain" description="Transposase IS116/IS110/IS902 C-terminal" evidence="2">
    <location>
        <begin position="281"/>
        <end position="367"/>
    </location>
</feature>
<comment type="caution">
    <text evidence="3">The sequence shown here is derived from an EMBL/GenBank/DDBJ whole genome shotgun (WGS) entry which is preliminary data.</text>
</comment>
<dbReference type="Proteomes" id="UP000694640">
    <property type="component" value="Unassembled WGS sequence"/>
</dbReference>
<feature type="domain" description="Transposase IS110-like N-terminal" evidence="1">
    <location>
        <begin position="5"/>
        <end position="163"/>
    </location>
</feature>
<gene>
    <name evidence="3" type="ORF">JKL17_15030</name>
</gene>
<evidence type="ECO:0000259" key="2">
    <source>
        <dbReference type="Pfam" id="PF02371"/>
    </source>
</evidence>
<evidence type="ECO:0000313" key="3">
    <source>
        <dbReference type="EMBL" id="MBT1139421.1"/>
    </source>
</evidence>
<sequence>MNLNVGIDVAKTKLDYCGLNSDHQILFQAEVPNQPSGVKAIKTAILAANHSQKFDKIIIGMEATSVYNVLPSYEFNQDADLQALDVQVVTLNPKMTSRFSKVYDDEKTDQIDAKNIAEFVLLGRYQIPVPRDEKHLALQRLTRERYHVVKQITDSKNHFLNNLYFKLNTIDTELPTSVFGKAMMSFLTDERYSLDEVATLPLDELVTELNRLSHGRFGNPEAIAKALKRAIQSSYRLDKVVLDSVNEVLGMYANEIRMYQQQLKLLDKHITDLCQTLTEAKCLQSIPGVGPVYSAGIIAEIGQNDRFTKQTKIAKYAGLAWPRHQSGNTERQATPRTQTGDQYLRYYLIEAANSIRLHDPVFAQYYKKKYQEVPKYQHKRASVLTARKLVRVIFTLLKEHELYQPAKMV</sequence>
<proteinExistence type="predicted"/>
<evidence type="ECO:0000313" key="4">
    <source>
        <dbReference type="Proteomes" id="UP000694640"/>
    </source>
</evidence>
<dbReference type="NCBIfam" id="NF033542">
    <property type="entry name" value="transpos_IS110"/>
    <property type="match status" value="1"/>
</dbReference>
<reference evidence="3 4" key="1">
    <citation type="submission" date="2021-01" db="EMBL/GenBank/DDBJ databases">
        <title>High-quality draft genome sequence data of six Lactiplantibacillus plantarum subsp. argentoratensis strains isolated from various Greek sourdoughs.</title>
        <authorList>
            <person name="Syrokou M.K."/>
            <person name="Paramithiotis S."/>
            <person name="Skandamis P.N."/>
            <person name="Drosinos E.H."/>
            <person name="Bosnea L."/>
            <person name="Mataragas M."/>
        </authorList>
    </citation>
    <scope>NUCLEOTIDE SEQUENCE [LARGE SCALE GENOMIC DNA]</scope>
    <source>
        <strain evidence="3 4">LQC 2520</strain>
    </source>
</reference>
<dbReference type="InterPro" id="IPR047650">
    <property type="entry name" value="Transpos_IS110"/>
</dbReference>
<dbReference type="InterPro" id="IPR003346">
    <property type="entry name" value="Transposase_20"/>
</dbReference>
<name>A0ABS5ULH3_9LACO</name>
<dbReference type="Pfam" id="PF01548">
    <property type="entry name" value="DEDD_Tnp_IS110"/>
    <property type="match status" value="1"/>
</dbReference>
<dbReference type="InterPro" id="IPR002525">
    <property type="entry name" value="Transp_IS110-like_N"/>
</dbReference>
<evidence type="ECO:0000259" key="1">
    <source>
        <dbReference type="Pfam" id="PF01548"/>
    </source>
</evidence>